<organism evidence="1 2">
    <name type="scientific">Kocuria turfanensis</name>
    <dbReference type="NCBI Taxonomy" id="388357"/>
    <lineage>
        <taxon>Bacteria</taxon>
        <taxon>Bacillati</taxon>
        <taxon>Actinomycetota</taxon>
        <taxon>Actinomycetes</taxon>
        <taxon>Micrococcales</taxon>
        <taxon>Micrococcaceae</taxon>
        <taxon>Kocuria</taxon>
    </lineage>
</organism>
<name>A0A512IBZ2_9MICC</name>
<evidence type="ECO:0000313" key="2">
    <source>
        <dbReference type="Proteomes" id="UP000321103"/>
    </source>
</evidence>
<dbReference type="Proteomes" id="UP000321103">
    <property type="component" value="Unassembled WGS sequence"/>
</dbReference>
<sequence length="75" mass="8132">MVQDATARQAHSALGVATRLHGAHSPEAFAARRAYRTIRLAIQIGAVRDEINGFNADERGILLTAIDGHEEIPNE</sequence>
<dbReference type="RefSeq" id="WP_062735241.1">
    <property type="nucleotide sequence ID" value="NZ_BJZS01000033.1"/>
</dbReference>
<keyword evidence="2" id="KW-1185">Reference proteome</keyword>
<dbReference type="AlphaFoldDB" id="A0A512IBZ2"/>
<proteinExistence type="predicted"/>
<accession>A0A512IBZ2</accession>
<dbReference type="EMBL" id="BJZS01000033">
    <property type="protein sequence ID" value="GEO95214.1"/>
    <property type="molecule type" value="Genomic_DNA"/>
</dbReference>
<reference evidence="1 2" key="1">
    <citation type="submission" date="2019-07" db="EMBL/GenBank/DDBJ databases">
        <title>Whole genome shotgun sequence of Kocuria turfanensis NBRC 107627.</title>
        <authorList>
            <person name="Hosoyama A."/>
            <person name="Uohara A."/>
            <person name="Ohji S."/>
            <person name="Ichikawa N."/>
        </authorList>
    </citation>
    <scope>NUCLEOTIDE SEQUENCE [LARGE SCALE GENOMIC DNA]</scope>
    <source>
        <strain evidence="1 2">NBRC 107627</strain>
    </source>
</reference>
<dbReference type="STRING" id="388357.GCA_001580365_01514"/>
<gene>
    <name evidence="1" type="ORF">KTU01_13370</name>
</gene>
<evidence type="ECO:0000313" key="1">
    <source>
        <dbReference type="EMBL" id="GEO95214.1"/>
    </source>
</evidence>
<comment type="caution">
    <text evidence="1">The sequence shown here is derived from an EMBL/GenBank/DDBJ whole genome shotgun (WGS) entry which is preliminary data.</text>
</comment>
<protein>
    <submittedName>
        <fullName evidence="1">Uncharacterized protein</fullName>
    </submittedName>
</protein>